<name>A0A3M7SK31_BRAPC</name>
<reference evidence="1 2" key="1">
    <citation type="journal article" date="2018" name="Sci. Rep.">
        <title>Genomic signatures of local adaptation to the degree of environmental predictability in rotifers.</title>
        <authorList>
            <person name="Franch-Gras L."/>
            <person name="Hahn C."/>
            <person name="Garcia-Roger E.M."/>
            <person name="Carmona M.J."/>
            <person name="Serra M."/>
            <person name="Gomez A."/>
        </authorList>
    </citation>
    <scope>NUCLEOTIDE SEQUENCE [LARGE SCALE GENOMIC DNA]</scope>
    <source>
        <strain evidence="1">HYR1</strain>
    </source>
</reference>
<proteinExistence type="predicted"/>
<dbReference type="Proteomes" id="UP000276133">
    <property type="component" value="Unassembled WGS sequence"/>
</dbReference>
<comment type="caution">
    <text evidence="1">The sequence shown here is derived from an EMBL/GenBank/DDBJ whole genome shotgun (WGS) entry which is preliminary data.</text>
</comment>
<keyword evidence="2" id="KW-1185">Reference proteome</keyword>
<organism evidence="1 2">
    <name type="scientific">Brachionus plicatilis</name>
    <name type="common">Marine rotifer</name>
    <name type="synonym">Brachionus muelleri</name>
    <dbReference type="NCBI Taxonomy" id="10195"/>
    <lineage>
        <taxon>Eukaryota</taxon>
        <taxon>Metazoa</taxon>
        <taxon>Spiralia</taxon>
        <taxon>Gnathifera</taxon>
        <taxon>Rotifera</taxon>
        <taxon>Eurotatoria</taxon>
        <taxon>Monogononta</taxon>
        <taxon>Pseudotrocha</taxon>
        <taxon>Ploima</taxon>
        <taxon>Brachionidae</taxon>
        <taxon>Brachionus</taxon>
    </lineage>
</organism>
<evidence type="ECO:0000313" key="1">
    <source>
        <dbReference type="EMBL" id="RNA36082.1"/>
    </source>
</evidence>
<dbReference type="EMBL" id="REGN01001246">
    <property type="protein sequence ID" value="RNA36082.1"/>
    <property type="molecule type" value="Genomic_DNA"/>
</dbReference>
<sequence length="69" mass="7457">MYLDAIGVCLVIIGFNEFNAAISFLEHAGRKFGFDEPVGDVSSSQVENGVACFYLVNVATRARRTLGKA</sequence>
<accession>A0A3M7SK31</accession>
<dbReference type="AlphaFoldDB" id="A0A3M7SK31"/>
<evidence type="ECO:0000313" key="2">
    <source>
        <dbReference type="Proteomes" id="UP000276133"/>
    </source>
</evidence>
<gene>
    <name evidence="1" type="ORF">BpHYR1_052732</name>
</gene>
<protein>
    <submittedName>
        <fullName evidence="1">Uncharacterized protein</fullName>
    </submittedName>
</protein>